<dbReference type="AlphaFoldDB" id="A0A7F5RNX2"/>
<dbReference type="RefSeq" id="XP_025837722.1">
    <property type="nucleotide sequence ID" value="XM_025981937.1"/>
</dbReference>
<dbReference type="InterPro" id="IPR006759">
    <property type="entry name" value="Glyco_transf_54"/>
</dbReference>
<dbReference type="GO" id="GO:0005795">
    <property type="term" value="C:Golgi stack"/>
    <property type="evidence" value="ECO:0007669"/>
    <property type="project" value="TreeGrafter"/>
</dbReference>
<dbReference type="GO" id="GO:0006487">
    <property type="term" value="P:protein N-linked glycosylation"/>
    <property type="evidence" value="ECO:0007669"/>
    <property type="project" value="TreeGrafter"/>
</dbReference>
<protein>
    <submittedName>
        <fullName evidence="8">Alpha-1,3-mannosyl-glycoprotein 4-beta-N-acetylglucosaminyltransferase A</fullName>
    </submittedName>
</protein>
<dbReference type="InterPro" id="IPR057279">
    <property type="entry name" value="MGAT4"/>
</dbReference>
<dbReference type="FunCoup" id="A0A7F5RNX2">
    <property type="interactions" value="1132"/>
</dbReference>
<accession>A0A7F5RNX2</accession>
<dbReference type="PANTHER" id="PTHR12062:SF9">
    <property type="entry name" value="ALPHA-1,3-MANNOSYL-GLYCOPROTEIN 4-BETA-N-ACETYLGLUCOSAMINYLTRANSFERASE A, ISOFORM A"/>
    <property type="match status" value="1"/>
</dbReference>
<dbReference type="Pfam" id="PF04666">
    <property type="entry name" value="MGAT4_cons"/>
    <property type="match status" value="1"/>
</dbReference>
<evidence type="ECO:0000256" key="1">
    <source>
        <dbReference type="ARBA" id="ARBA00004922"/>
    </source>
</evidence>
<proteinExistence type="predicted"/>
<dbReference type="GO" id="GO:0005793">
    <property type="term" value="C:endoplasmic reticulum-Golgi intermediate compartment"/>
    <property type="evidence" value="ECO:0007669"/>
    <property type="project" value="TreeGrafter"/>
</dbReference>
<dbReference type="GO" id="GO:0008375">
    <property type="term" value="F:acetylglucosaminyltransferase activity"/>
    <property type="evidence" value="ECO:0007669"/>
    <property type="project" value="TreeGrafter"/>
</dbReference>
<keyword evidence="3" id="KW-0808">Transferase</keyword>
<dbReference type="GO" id="GO:0005783">
    <property type="term" value="C:endoplasmic reticulum"/>
    <property type="evidence" value="ECO:0007669"/>
    <property type="project" value="TreeGrafter"/>
</dbReference>
<keyword evidence="7" id="KW-1185">Reference proteome</keyword>
<evidence type="ECO:0000259" key="5">
    <source>
        <dbReference type="Pfam" id="PF04666"/>
    </source>
</evidence>
<evidence type="ECO:0000313" key="7">
    <source>
        <dbReference type="Proteomes" id="UP000192223"/>
    </source>
</evidence>
<dbReference type="Proteomes" id="UP000192223">
    <property type="component" value="Unplaced"/>
</dbReference>
<evidence type="ECO:0000259" key="6">
    <source>
        <dbReference type="Pfam" id="PF23524"/>
    </source>
</evidence>
<keyword evidence="4" id="KW-0472">Membrane</keyword>
<dbReference type="OrthoDB" id="2016523at2759"/>
<dbReference type="PANTHER" id="PTHR12062">
    <property type="entry name" value="N-ACETYLGLUCOSAMINYLTRANSFERASE VI"/>
    <property type="match status" value="1"/>
</dbReference>
<keyword evidence="2" id="KW-0328">Glycosyltransferase</keyword>
<evidence type="ECO:0000256" key="4">
    <source>
        <dbReference type="SAM" id="Phobius"/>
    </source>
</evidence>
<dbReference type="GeneID" id="108737070"/>
<dbReference type="KEGG" id="apln:108737070"/>
<reference evidence="8" key="1">
    <citation type="submission" date="2025-08" db="UniProtKB">
        <authorList>
            <consortium name="RefSeq"/>
        </authorList>
    </citation>
    <scope>IDENTIFICATION</scope>
    <source>
        <tissue evidence="8">Entire body</tissue>
    </source>
</reference>
<dbReference type="CTD" id="11320"/>
<organism evidence="7 8">
    <name type="scientific">Agrilus planipennis</name>
    <name type="common">Emerald ash borer</name>
    <name type="synonym">Agrilus marcopoli</name>
    <dbReference type="NCBI Taxonomy" id="224129"/>
    <lineage>
        <taxon>Eukaryota</taxon>
        <taxon>Metazoa</taxon>
        <taxon>Ecdysozoa</taxon>
        <taxon>Arthropoda</taxon>
        <taxon>Hexapoda</taxon>
        <taxon>Insecta</taxon>
        <taxon>Pterygota</taxon>
        <taxon>Neoptera</taxon>
        <taxon>Endopterygota</taxon>
        <taxon>Coleoptera</taxon>
        <taxon>Polyphaga</taxon>
        <taxon>Elateriformia</taxon>
        <taxon>Buprestoidea</taxon>
        <taxon>Buprestidae</taxon>
        <taxon>Agrilinae</taxon>
        <taxon>Agrilus</taxon>
    </lineage>
</organism>
<keyword evidence="4" id="KW-1133">Transmembrane helix</keyword>
<feature type="domain" description="MGAT4 A/B/C C-terminal" evidence="6">
    <location>
        <begin position="412"/>
        <end position="542"/>
    </location>
</feature>
<evidence type="ECO:0000313" key="8">
    <source>
        <dbReference type="RefSeq" id="XP_025837722.1"/>
    </source>
</evidence>
<dbReference type="InParanoid" id="A0A7F5RNX2"/>
<evidence type="ECO:0000256" key="2">
    <source>
        <dbReference type="ARBA" id="ARBA00022676"/>
    </source>
</evidence>
<dbReference type="InterPro" id="IPR056576">
    <property type="entry name" value="MGAT4_A/B/C_C"/>
</dbReference>
<comment type="pathway">
    <text evidence="1">Protein modification; protein glycosylation.</text>
</comment>
<feature type="domain" description="MGAT4 conserved region" evidence="5">
    <location>
        <begin position="122"/>
        <end position="398"/>
    </location>
</feature>
<evidence type="ECO:0000256" key="3">
    <source>
        <dbReference type="ARBA" id="ARBA00022679"/>
    </source>
</evidence>
<gene>
    <name evidence="8" type="primary">LOC108737070</name>
</gene>
<keyword evidence="4" id="KW-0812">Transmembrane</keyword>
<sequence length="552" mass="63569">MVLTNVPSPSLRRKNCFLVISFVIFVPFCVIIFYSIPDPKLEQSLQMRLSQLQVKLQYLESLYTSRQEELLRLSQHIEFPNETSSANQLFLGLETATKQTGKNYTMSSSILGETNPRVMLRMPTIYHFLPHLLNDPNSLRLAYLAARGRTGVSIVMGMPTVLRPHQNYLMNTLYSLLEGLSPEEAADAVIVVFIGETDLEKVLQIAREVEQSFPSQIESGLIELIAPSPSYYPDLDKLPLSLGDPLERVKWRSKQNLDYAYLMTYCQNKGTFYLQLEDDILTKPHYFTKMKTFAIEKMDRKEPWFLLDFCQLGFIGKMLRSSDLPWLIHFLQMFYSDKPVDWLLEDYFSMKSCVRATSESCNAVRKKKWIHYKPSLFQHMGEHSSLKGKIQKLKDKQFGKVALFFPHSNPKAKVSSTIKHYKDYTLDRAYLGKTFFWGLLPQSGDKIIFEFSQPIVVKKFYFRSGNAEHITDKLYNTTVEVLPVDPIVQGSAWNVTSDGYIIVGKFDLFGMAEGILNETISKISVLRLHVHSESENWTILSEINIIVTEESR</sequence>
<name>A0A7F5RNX2_AGRPL</name>
<feature type="transmembrane region" description="Helical" evidence="4">
    <location>
        <begin position="16"/>
        <end position="36"/>
    </location>
</feature>
<dbReference type="Pfam" id="PF23524">
    <property type="entry name" value="MGAT4A_C"/>
    <property type="match status" value="1"/>
</dbReference>